<keyword evidence="2" id="KW-0808">Transferase</keyword>
<accession>A0A5K1K6T4</accession>
<proteinExistence type="predicted"/>
<name>A0A5K1K6T4_9APHY</name>
<dbReference type="AlphaFoldDB" id="A0A5K1K6T4"/>
<feature type="region of interest" description="Disordered" evidence="1">
    <location>
        <begin position="135"/>
        <end position="156"/>
    </location>
</feature>
<dbReference type="EMBL" id="LR729993">
    <property type="protein sequence ID" value="VWP02181.1"/>
    <property type="molecule type" value="Genomic_DNA"/>
</dbReference>
<protein>
    <submittedName>
        <fullName evidence="2">3-phosphoshikimate 1-carboxyvinyltransferase (EPSP synthase) (EPSPS))</fullName>
        <ecNumber evidence="2">2.5.1.19</ecNumber>
    </submittedName>
</protein>
<reference evidence="2" key="1">
    <citation type="submission" date="2019-10" db="EMBL/GenBank/DDBJ databases">
        <authorList>
            <person name="Nor Muhammad N."/>
        </authorList>
    </citation>
    <scope>NUCLEOTIDE SEQUENCE</scope>
</reference>
<dbReference type="EC" id="2.5.1.19" evidence="2"/>
<evidence type="ECO:0000313" key="2">
    <source>
        <dbReference type="EMBL" id="VWP02181.1"/>
    </source>
</evidence>
<organism evidence="2">
    <name type="scientific">Ganoderma boninense</name>
    <dbReference type="NCBI Taxonomy" id="34458"/>
    <lineage>
        <taxon>Eukaryota</taxon>
        <taxon>Fungi</taxon>
        <taxon>Dikarya</taxon>
        <taxon>Basidiomycota</taxon>
        <taxon>Agaricomycotina</taxon>
        <taxon>Agaricomycetes</taxon>
        <taxon>Polyporales</taxon>
        <taxon>Polyporaceae</taxon>
        <taxon>Ganoderma</taxon>
    </lineage>
</organism>
<sequence length="221" mass="24283">MIERARAENLAGQATPVRESSGESLVLARALVIALTEALVQVLANTMANTPPPYGTTQATPEINYEKTEVSMDEETYADEDELEYMELQYPATPEPEGTPALVGGLTAVDEEDESSEDMPEVIDVDALPDELQENTPRYSLRPRNPAPTEVEPYDPFPDRPNLALRGEEAVNLQLLLTRPPSTWTKNDVAAMKSILSSLRRAAKSRLGYGQVARPDAAHYD</sequence>
<dbReference type="GO" id="GO:0003866">
    <property type="term" value="F:3-phosphoshikimate 1-carboxyvinyltransferase activity"/>
    <property type="evidence" value="ECO:0007669"/>
    <property type="project" value="UniProtKB-EC"/>
</dbReference>
<evidence type="ECO:0000256" key="1">
    <source>
        <dbReference type="SAM" id="MobiDB-lite"/>
    </source>
</evidence>
<gene>
    <name evidence="2" type="primary">P07637</name>
</gene>